<organism evidence="1 2">
    <name type="scientific">Rubellimicrobium mesophilum DSM 19309</name>
    <dbReference type="NCBI Taxonomy" id="442562"/>
    <lineage>
        <taxon>Bacteria</taxon>
        <taxon>Pseudomonadati</taxon>
        <taxon>Pseudomonadota</taxon>
        <taxon>Alphaproteobacteria</taxon>
        <taxon>Rhodobacterales</taxon>
        <taxon>Roseobacteraceae</taxon>
        <taxon>Rubellimicrobium</taxon>
    </lineage>
</organism>
<dbReference type="EMBL" id="AOSK01000108">
    <property type="protein sequence ID" value="EYD74717.1"/>
    <property type="molecule type" value="Genomic_DNA"/>
</dbReference>
<protein>
    <submittedName>
        <fullName evidence="1">Uncharacterized protein</fullName>
    </submittedName>
</protein>
<proteinExistence type="predicted"/>
<evidence type="ECO:0000313" key="1">
    <source>
        <dbReference type="EMBL" id="EYD74717.1"/>
    </source>
</evidence>
<dbReference type="AlphaFoldDB" id="A0A017HJN3"/>
<comment type="caution">
    <text evidence="1">The sequence shown here is derived from an EMBL/GenBank/DDBJ whole genome shotgun (WGS) entry which is preliminary data.</text>
</comment>
<dbReference type="RefSeq" id="WP_245639226.1">
    <property type="nucleotide sequence ID" value="NZ_KK088570.1"/>
</dbReference>
<keyword evidence="2" id="KW-1185">Reference proteome</keyword>
<dbReference type="Proteomes" id="UP000019666">
    <property type="component" value="Unassembled WGS sequence"/>
</dbReference>
<name>A0A017HJN3_9RHOB</name>
<gene>
    <name evidence="1" type="ORF">Rumeso_03670</name>
</gene>
<evidence type="ECO:0000313" key="2">
    <source>
        <dbReference type="Proteomes" id="UP000019666"/>
    </source>
</evidence>
<accession>A0A017HJN3</accession>
<reference evidence="1 2" key="1">
    <citation type="submission" date="2013-02" db="EMBL/GenBank/DDBJ databases">
        <authorList>
            <person name="Fiebig A."/>
            <person name="Goeker M."/>
            <person name="Klenk H.-P.P."/>
        </authorList>
    </citation>
    <scope>NUCLEOTIDE SEQUENCE [LARGE SCALE GENOMIC DNA]</scope>
    <source>
        <strain evidence="1 2">DSM 19309</strain>
    </source>
</reference>
<sequence length="159" mass="18469">MSLAHLEPDEFDCPTPDGQIRRVRVVYKSHCFTRGATGADHHSIRCFDDRVFCPDRHSDSFLLPALVRSLPDCKVHQTWEKRNYVYLAIESPAPDQLLHLFFEVRKNGGKRNRHVLMTVESAHRKSPSTYTPPAKPNSIRFQMLIQNIYLERPVQFAPR</sequence>
<dbReference type="HOGENOM" id="CLU_140357_0_0_5"/>